<dbReference type="RefSeq" id="WP_106764964.1">
    <property type="nucleotide sequence ID" value="NZ_PXNP01000108.1"/>
</dbReference>
<feature type="transmembrane region" description="Helical" evidence="1">
    <location>
        <begin position="42"/>
        <end position="63"/>
    </location>
</feature>
<keyword evidence="3" id="KW-1185">Reference proteome</keyword>
<keyword evidence="1" id="KW-1133">Transmembrane helix</keyword>
<feature type="transmembrane region" description="Helical" evidence="1">
    <location>
        <begin position="15"/>
        <end position="33"/>
    </location>
</feature>
<keyword evidence="1" id="KW-0472">Membrane</keyword>
<gene>
    <name evidence="2" type="ORF">C7H09_17090</name>
</gene>
<dbReference type="Proteomes" id="UP000239866">
    <property type="component" value="Unassembled WGS sequence"/>
</dbReference>
<protein>
    <submittedName>
        <fullName evidence="2">Uncharacterized protein</fullName>
    </submittedName>
</protein>
<name>A0A2T1K4C5_9GAMM</name>
<sequence length="172" mass="18234">MGIGTDGLKGAAKGGVYVTLVVSMSVNSYAWIFDESFGWQDFLLNVSADLVKAAISIALGYFVAKLFSLYTGAVVFANGAGFIVGLGFGVHIASIGWSDVALFAEETVRSYQKAIDAISNPSGFIDAQKHKLGDFAYCALDAAGSVVITAVQREIEAKVTDILRRLSPLNVR</sequence>
<evidence type="ECO:0000313" key="3">
    <source>
        <dbReference type="Proteomes" id="UP000239866"/>
    </source>
</evidence>
<feature type="transmembrane region" description="Helical" evidence="1">
    <location>
        <begin position="69"/>
        <end position="90"/>
    </location>
</feature>
<proteinExistence type="predicted"/>
<evidence type="ECO:0000313" key="2">
    <source>
        <dbReference type="EMBL" id="PSF05016.1"/>
    </source>
</evidence>
<evidence type="ECO:0000256" key="1">
    <source>
        <dbReference type="SAM" id="Phobius"/>
    </source>
</evidence>
<organism evidence="2 3">
    <name type="scientific">Marinobacter fuscus</name>
    <dbReference type="NCBI Taxonomy" id="2109942"/>
    <lineage>
        <taxon>Bacteria</taxon>
        <taxon>Pseudomonadati</taxon>
        <taxon>Pseudomonadota</taxon>
        <taxon>Gammaproteobacteria</taxon>
        <taxon>Pseudomonadales</taxon>
        <taxon>Marinobacteraceae</taxon>
        <taxon>Marinobacter</taxon>
    </lineage>
</organism>
<accession>A0A2T1K4C5</accession>
<keyword evidence="1" id="KW-0812">Transmembrane</keyword>
<dbReference type="AlphaFoldDB" id="A0A2T1K4C5"/>
<reference evidence="2 3" key="1">
    <citation type="submission" date="2018-03" db="EMBL/GenBank/DDBJ databases">
        <title>Marinobacter brunus sp. nov., a marine bacterium of Gamma-proteobacteria isolated from the surface seawater of the South China Sea.</title>
        <authorList>
            <person name="Cheng H."/>
            <person name="Wu Y.-H."/>
            <person name="Xamxidin M."/>
            <person name="Xu X.-W."/>
        </authorList>
    </citation>
    <scope>NUCLEOTIDE SEQUENCE [LARGE SCALE GENOMIC DNA]</scope>
    <source>
        <strain evidence="2 3">NH169-3</strain>
    </source>
</reference>
<comment type="caution">
    <text evidence="2">The sequence shown here is derived from an EMBL/GenBank/DDBJ whole genome shotgun (WGS) entry which is preliminary data.</text>
</comment>
<dbReference type="EMBL" id="PXNP01000108">
    <property type="protein sequence ID" value="PSF05016.1"/>
    <property type="molecule type" value="Genomic_DNA"/>
</dbReference>